<organism evidence="11 12">
    <name type="scientific">Archangium minus</name>
    <dbReference type="NCBI Taxonomy" id="83450"/>
    <lineage>
        <taxon>Bacteria</taxon>
        <taxon>Pseudomonadati</taxon>
        <taxon>Myxococcota</taxon>
        <taxon>Myxococcia</taxon>
        <taxon>Myxococcales</taxon>
        <taxon>Cystobacterineae</taxon>
        <taxon>Archangiaceae</taxon>
        <taxon>Archangium</taxon>
    </lineage>
</organism>
<proteinExistence type="predicted"/>
<feature type="domain" description="Histidine kinase/HSP90-like ATPase" evidence="10">
    <location>
        <begin position="495"/>
        <end position="607"/>
    </location>
</feature>
<dbReference type="InterPro" id="IPR036890">
    <property type="entry name" value="HATPase_C_sf"/>
</dbReference>
<dbReference type="SMART" id="SM00387">
    <property type="entry name" value="HATPase_c"/>
    <property type="match status" value="1"/>
</dbReference>
<evidence type="ECO:0000259" key="9">
    <source>
        <dbReference type="SMART" id="SM00091"/>
    </source>
</evidence>
<dbReference type="InterPro" id="IPR004358">
    <property type="entry name" value="Sig_transdc_His_kin-like_C"/>
</dbReference>
<evidence type="ECO:0000256" key="1">
    <source>
        <dbReference type="ARBA" id="ARBA00000085"/>
    </source>
</evidence>
<keyword evidence="3" id="KW-0808">Transferase</keyword>
<gene>
    <name evidence="11" type="ORF">F0U60_30750</name>
</gene>
<dbReference type="InterPro" id="IPR013656">
    <property type="entry name" value="PAS_4"/>
</dbReference>
<evidence type="ECO:0000256" key="7">
    <source>
        <dbReference type="ARBA" id="ARBA00023012"/>
    </source>
</evidence>
<feature type="transmembrane region" description="Helical" evidence="8">
    <location>
        <begin position="137"/>
        <end position="156"/>
    </location>
</feature>
<dbReference type="Proteomes" id="UP001611383">
    <property type="component" value="Chromosome"/>
</dbReference>
<dbReference type="SUPFAM" id="SSF55785">
    <property type="entry name" value="PYP-like sensor domain (PAS domain)"/>
    <property type="match status" value="1"/>
</dbReference>
<evidence type="ECO:0000256" key="4">
    <source>
        <dbReference type="ARBA" id="ARBA00022741"/>
    </source>
</evidence>
<dbReference type="SMART" id="SM00091">
    <property type="entry name" value="PAS"/>
    <property type="match status" value="1"/>
</dbReference>
<dbReference type="InterPro" id="IPR035965">
    <property type="entry name" value="PAS-like_dom_sf"/>
</dbReference>
<evidence type="ECO:0000256" key="5">
    <source>
        <dbReference type="ARBA" id="ARBA00022777"/>
    </source>
</evidence>
<dbReference type="CDD" id="cd00130">
    <property type="entry name" value="PAS"/>
    <property type="match status" value="1"/>
</dbReference>
<keyword evidence="12" id="KW-1185">Reference proteome</keyword>
<keyword evidence="8" id="KW-1133">Transmembrane helix</keyword>
<accession>A0ABY9WY29</accession>
<sequence>MSQGPRARFVERLDGFLSESLRQASPLELGRARMLVGVCWGLLACDALVLLQAVLNPVPLSIVMVAVACVAGFGGALVLLRWSSSTRPLALLLCSLVTAGLITNILTMKELAVATHASIMLVPVVSVYLLGWRLGLLFSALICVSVGLVFPLHTWGSLEGPGPVLCSFAAVYVLCAWSMSWLFVSSRDETYAMVEQMVRTLRESEGQLVSLIESTDDLVLSLDAEGRVITANHSAKQLFRRIAGRELRKGEPAFGEFPSEERARWNGFMARALKGERVKEEMLLPPKERLITLELTVSPVRGDGGRVVGTTLFGRDITARKEAEARLSEMHRNLLDVSRQAGMAEIATGVLHNVGNALNSVNVSAGVVTERLHGLRVPAMSRAAELLEEHAADLGSFVTTDPRGRQFPVYLKALARRLVEERDAVLEEMRTLCQNLDHIKAVVSMQQAHASSSGMVELLPIPELLDDALRLHALSFETVGIQVRREYAQVPPLWVDRHKLLQILLNLVSNARHALLETGREDKQLTLRVGPGTGGRLRIEVEDNGVGVTPENLPRLFTQGFTTKRDGHGFGLHISALAAEEMRGSLFCTSAGQNRGATFTLELPTRDASLVEPARSRHSSGMIEAAVAR</sequence>
<evidence type="ECO:0000256" key="6">
    <source>
        <dbReference type="ARBA" id="ARBA00022840"/>
    </source>
</evidence>
<dbReference type="InterPro" id="IPR003594">
    <property type="entry name" value="HATPase_dom"/>
</dbReference>
<dbReference type="Gene3D" id="3.30.450.20">
    <property type="entry name" value="PAS domain"/>
    <property type="match status" value="1"/>
</dbReference>
<dbReference type="EMBL" id="CP043494">
    <property type="protein sequence ID" value="WNG48033.1"/>
    <property type="molecule type" value="Genomic_DNA"/>
</dbReference>
<comment type="catalytic activity">
    <reaction evidence="1">
        <text>ATP + protein L-histidine = ADP + protein N-phospho-L-histidine.</text>
        <dbReference type="EC" id="2.7.13.3"/>
    </reaction>
</comment>
<keyword evidence="6" id="KW-0067">ATP-binding</keyword>
<protein>
    <recommendedName>
        <fullName evidence="2">histidine kinase</fullName>
        <ecNumber evidence="2">2.7.13.3</ecNumber>
    </recommendedName>
</protein>
<evidence type="ECO:0000313" key="11">
    <source>
        <dbReference type="EMBL" id="WNG48033.1"/>
    </source>
</evidence>
<dbReference type="EC" id="2.7.13.3" evidence="2"/>
<feature type="transmembrane region" description="Helical" evidence="8">
    <location>
        <begin position="89"/>
        <end position="107"/>
    </location>
</feature>
<dbReference type="SUPFAM" id="SSF55874">
    <property type="entry name" value="ATPase domain of HSP90 chaperone/DNA topoisomerase II/histidine kinase"/>
    <property type="match status" value="1"/>
</dbReference>
<dbReference type="Pfam" id="PF08448">
    <property type="entry name" value="PAS_4"/>
    <property type="match status" value="1"/>
</dbReference>
<keyword evidence="8" id="KW-0472">Membrane</keyword>
<feature type="transmembrane region" description="Helical" evidence="8">
    <location>
        <begin position="34"/>
        <end position="55"/>
    </location>
</feature>
<name>A0ABY9WY29_9BACT</name>
<dbReference type="Gene3D" id="3.30.565.10">
    <property type="entry name" value="Histidine kinase-like ATPase, C-terminal domain"/>
    <property type="match status" value="1"/>
</dbReference>
<evidence type="ECO:0000313" key="12">
    <source>
        <dbReference type="Proteomes" id="UP001611383"/>
    </source>
</evidence>
<dbReference type="PANTHER" id="PTHR43065">
    <property type="entry name" value="SENSOR HISTIDINE KINASE"/>
    <property type="match status" value="1"/>
</dbReference>
<reference evidence="11 12" key="1">
    <citation type="submission" date="2019-08" db="EMBL/GenBank/DDBJ databases">
        <title>Archangium and Cystobacter genomes.</title>
        <authorList>
            <person name="Chen I.-C.K."/>
            <person name="Wielgoss S."/>
        </authorList>
    </citation>
    <scope>NUCLEOTIDE SEQUENCE [LARGE SCALE GENOMIC DNA]</scope>
    <source>
        <strain evidence="11 12">Cbm 6</strain>
    </source>
</reference>
<evidence type="ECO:0000256" key="3">
    <source>
        <dbReference type="ARBA" id="ARBA00022679"/>
    </source>
</evidence>
<dbReference type="RefSeq" id="WP_395805049.1">
    <property type="nucleotide sequence ID" value="NZ_CP043494.1"/>
</dbReference>
<dbReference type="InterPro" id="IPR000014">
    <property type="entry name" value="PAS"/>
</dbReference>
<feature type="transmembrane region" description="Helical" evidence="8">
    <location>
        <begin position="61"/>
        <end position="82"/>
    </location>
</feature>
<feature type="domain" description="PAS" evidence="9">
    <location>
        <begin position="206"/>
        <end position="274"/>
    </location>
</feature>
<evidence type="ECO:0000256" key="2">
    <source>
        <dbReference type="ARBA" id="ARBA00012438"/>
    </source>
</evidence>
<keyword evidence="5" id="KW-0418">Kinase</keyword>
<feature type="transmembrane region" description="Helical" evidence="8">
    <location>
        <begin position="162"/>
        <end position="184"/>
    </location>
</feature>
<evidence type="ECO:0000256" key="8">
    <source>
        <dbReference type="SAM" id="Phobius"/>
    </source>
</evidence>
<dbReference type="Pfam" id="PF02518">
    <property type="entry name" value="HATPase_c"/>
    <property type="match status" value="1"/>
</dbReference>
<dbReference type="PANTHER" id="PTHR43065:SF46">
    <property type="entry name" value="C4-DICARBOXYLATE TRANSPORT SENSOR PROTEIN DCTB"/>
    <property type="match status" value="1"/>
</dbReference>
<dbReference type="PRINTS" id="PR00344">
    <property type="entry name" value="BCTRLSENSOR"/>
</dbReference>
<dbReference type="NCBIfam" id="TIGR00229">
    <property type="entry name" value="sensory_box"/>
    <property type="match status" value="1"/>
</dbReference>
<evidence type="ECO:0000259" key="10">
    <source>
        <dbReference type="SMART" id="SM00387"/>
    </source>
</evidence>
<keyword evidence="4" id="KW-0547">Nucleotide-binding</keyword>
<keyword evidence="8" id="KW-0812">Transmembrane</keyword>
<keyword evidence="7" id="KW-0902">Two-component regulatory system</keyword>